<dbReference type="SUPFAM" id="SSF63825">
    <property type="entry name" value="YWTD domain"/>
    <property type="match status" value="1"/>
</dbReference>
<dbReference type="PROSITE" id="PS50119">
    <property type="entry name" value="ZF_BBOX"/>
    <property type="match status" value="2"/>
</dbReference>
<keyword evidence="1" id="KW-0862">Zinc</keyword>
<keyword evidence="1" id="KW-0479">Metal-binding</keyword>
<evidence type="ECO:0000313" key="4">
    <source>
        <dbReference type="EMBL" id="CAC5426774.1"/>
    </source>
</evidence>
<protein>
    <recommendedName>
        <fullName evidence="3">B box-type domain-containing protein</fullName>
    </recommendedName>
</protein>
<evidence type="ECO:0000259" key="3">
    <source>
        <dbReference type="PROSITE" id="PS50119"/>
    </source>
</evidence>
<accession>A0A6J8F1Y1</accession>
<keyword evidence="2" id="KW-0472">Membrane</keyword>
<proteinExistence type="predicted"/>
<keyword evidence="5" id="KW-1185">Reference proteome</keyword>
<name>A0A6J8F1Y1_MYTCO</name>
<dbReference type="Gene3D" id="3.30.160.60">
    <property type="entry name" value="Classic Zinc Finger"/>
    <property type="match status" value="1"/>
</dbReference>
<feature type="domain" description="B box-type" evidence="3">
    <location>
        <begin position="265"/>
        <end position="308"/>
    </location>
</feature>
<dbReference type="AlphaFoldDB" id="A0A6J8F1Y1"/>
<dbReference type="EMBL" id="CACVKT020010457">
    <property type="protein sequence ID" value="CAC5426774.1"/>
    <property type="molecule type" value="Genomic_DNA"/>
</dbReference>
<dbReference type="InterPro" id="IPR000315">
    <property type="entry name" value="Znf_B-box"/>
</dbReference>
<sequence length="612" mass="70575">MASRYLNWFFVFGMIGTCMPFEDIGVLLKADYRNGKVILTCKVDMLGFDVIIKNPQRETVGKCREPLRPIHKEEHLRQKGECSTPNTVQYLDSNRTIVTIENPDNDTEGFWTCYHGTKRGDDSVYVPTYLPANKSHPHHEQDQSCNCRKYAIGTFIAGAFIMCVVLFIDDKFLLHIRAKKVIRQGVQTTFFREEDSTDEQQSLCGTDADKSTENKAKCSTCKLCDKETSFAFCGDCQGFYCETCANNHVEFKDHHIIQIKQFQSKHKTKCSNCTEQYPNMVCRECANVLCSICVHGCGHSHDSNLVKQLIITEPISLEHVVRTNSEYKSEVLRKKYNVPISSNKSETRIRGIAFLESGQFVLADYKARQLKIFSDKELNHTEDLNMEPRGLTGITRNRVAVTFAYEKKIVFYDVKQLRVKKHYEFDLKDIGKPFQIAYHNNFFVVEVNEGKDGRIVILNDNGKEMHVIPNNNWEFGYFTGNTFRLQLDMKRREVYVAAIGKKTVYCLDFSGDIKWRAKVPSPRSLVVLPNTQNNTSTLLLASRKASMIYKLICTKNKLDNERYDVELVEMVDEKQIEQPDYMAYDHEKQLMYTEVANGHVSVYDMVSYQHCQ</sequence>
<organism evidence="4 5">
    <name type="scientific">Mytilus coruscus</name>
    <name type="common">Sea mussel</name>
    <dbReference type="NCBI Taxonomy" id="42192"/>
    <lineage>
        <taxon>Eukaryota</taxon>
        <taxon>Metazoa</taxon>
        <taxon>Spiralia</taxon>
        <taxon>Lophotrochozoa</taxon>
        <taxon>Mollusca</taxon>
        <taxon>Bivalvia</taxon>
        <taxon>Autobranchia</taxon>
        <taxon>Pteriomorphia</taxon>
        <taxon>Mytilida</taxon>
        <taxon>Mytiloidea</taxon>
        <taxon>Mytilidae</taxon>
        <taxon>Mytilinae</taxon>
        <taxon>Mytilus</taxon>
    </lineage>
</organism>
<dbReference type="OrthoDB" id="6093568at2759"/>
<keyword evidence="1" id="KW-0863">Zinc-finger</keyword>
<feature type="transmembrane region" description="Helical" evidence="2">
    <location>
        <begin position="6"/>
        <end position="28"/>
    </location>
</feature>
<evidence type="ECO:0000256" key="1">
    <source>
        <dbReference type="PROSITE-ProRule" id="PRU00024"/>
    </source>
</evidence>
<feature type="domain" description="B box-type" evidence="3">
    <location>
        <begin position="213"/>
        <end position="259"/>
    </location>
</feature>
<keyword evidence="2" id="KW-0812">Transmembrane</keyword>
<evidence type="ECO:0000313" key="5">
    <source>
        <dbReference type="Proteomes" id="UP000507470"/>
    </source>
</evidence>
<reference evidence="4 5" key="1">
    <citation type="submission" date="2020-06" db="EMBL/GenBank/DDBJ databases">
        <authorList>
            <person name="Li R."/>
            <person name="Bekaert M."/>
        </authorList>
    </citation>
    <scope>NUCLEOTIDE SEQUENCE [LARGE SCALE GENOMIC DNA]</scope>
    <source>
        <strain evidence="5">wild</strain>
    </source>
</reference>
<keyword evidence="2" id="KW-1133">Transmembrane helix</keyword>
<dbReference type="CDD" id="cd19757">
    <property type="entry name" value="Bbox1"/>
    <property type="match status" value="1"/>
</dbReference>
<gene>
    <name evidence="4" type="ORF">MCOR_58454</name>
</gene>
<dbReference type="GO" id="GO:0008270">
    <property type="term" value="F:zinc ion binding"/>
    <property type="evidence" value="ECO:0007669"/>
    <property type="project" value="UniProtKB-KW"/>
</dbReference>
<dbReference type="Proteomes" id="UP000507470">
    <property type="component" value="Unassembled WGS sequence"/>
</dbReference>
<evidence type="ECO:0000256" key="2">
    <source>
        <dbReference type="SAM" id="Phobius"/>
    </source>
</evidence>
<feature type="transmembrane region" description="Helical" evidence="2">
    <location>
        <begin position="150"/>
        <end position="168"/>
    </location>
</feature>